<evidence type="ECO:0000313" key="6">
    <source>
        <dbReference type="EMBL" id="EMG48742.1"/>
    </source>
</evidence>
<dbReference type="HOGENOM" id="CLU_010119_1_1_1"/>
<dbReference type="STRING" id="1245528.M3HMR4"/>
<accession>M3HMR4</accession>
<dbReference type="SUPFAM" id="SSF51197">
    <property type="entry name" value="Clavaminate synthase-like"/>
    <property type="match status" value="1"/>
</dbReference>
<evidence type="ECO:0000256" key="4">
    <source>
        <dbReference type="RuleBase" id="RU003682"/>
    </source>
</evidence>
<name>M3HMR4_CANMX</name>
<keyword evidence="3 4" id="KW-0408">Iron</keyword>
<dbReference type="InterPro" id="IPR044861">
    <property type="entry name" value="IPNS-like_FE2OG_OXY"/>
</dbReference>
<keyword evidence="7" id="KW-1185">Reference proteome</keyword>
<comment type="similarity">
    <text evidence="1 4">Belongs to the iron/ascorbate-dependent oxidoreductase family.</text>
</comment>
<evidence type="ECO:0000259" key="5">
    <source>
        <dbReference type="PROSITE" id="PS51471"/>
    </source>
</evidence>
<reference evidence="6 7" key="1">
    <citation type="submission" date="2013-02" db="EMBL/GenBank/DDBJ databases">
        <title>Genome sequence of Candida maltosa Xu316, a potential industrial strain for xylitol and ethanol production.</title>
        <authorList>
            <person name="Yu J."/>
            <person name="Wang Q."/>
            <person name="Geng X."/>
            <person name="Bao W."/>
            <person name="He P."/>
            <person name="Cai J."/>
        </authorList>
    </citation>
    <scope>NUCLEOTIDE SEQUENCE [LARGE SCALE GENOMIC DNA]</scope>
    <source>
        <strain evidence="7">Xu316</strain>
    </source>
</reference>
<keyword evidence="2 4" id="KW-0479">Metal-binding</keyword>
<dbReference type="eggNOG" id="KOG0143">
    <property type="taxonomic scope" value="Eukaryota"/>
</dbReference>
<dbReference type="Pfam" id="PF03171">
    <property type="entry name" value="2OG-FeII_Oxy"/>
    <property type="match status" value="1"/>
</dbReference>
<dbReference type="Proteomes" id="UP000011777">
    <property type="component" value="Unassembled WGS sequence"/>
</dbReference>
<dbReference type="GO" id="GO:0044283">
    <property type="term" value="P:small molecule biosynthetic process"/>
    <property type="evidence" value="ECO:0007669"/>
    <property type="project" value="UniProtKB-ARBA"/>
</dbReference>
<gene>
    <name evidence="6" type="ORF">G210_0643</name>
</gene>
<feature type="domain" description="Fe2OG dioxygenase" evidence="5">
    <location>
        <begin position="196"/>
        <end position="314"/>
    </location>
</feature>
<dbReference type="AlphaFoldDB" id="M3HMR4"/>
<comment type="caution">
    <text evidence="6">The sequence shown here is derived from an EMBL/GenBank/DDBJ whole genome shotgun (WGS) entry which is preliminary data.</text>
</comment>
<protein>
    <recommendedName>
        <fullName evidence="5">Fe2OG dioxygenase domain-containing protein</fullName>
    </recommendedName>
</protein>
<dbReference type="InterPro" id="IPR005123">
    <property type="entry name" value="Oxoglu/Fe-dep_dioxygenase_dom"/>
</dbReference>
<dbReference type="InterPro" id="IPR050295">
    <property type="entry name" value="Plant_2OG-oxidoreductases"/>
</dbReference>
<dbReference type="OMA" id="TKYLWKL"/>
<evidence type="ECO:0000256" key="3">
    <source>
        <dbReference type="ARBA" id="ARBA00023004"/>
    </source>
</evidence>
<proteinExistence type="inferred from homology"/>
<evidence type="ECO:0000256" key="2">
    <source>
        <dbReference type="ARBA" id="ARBA00022723"/>
    </source>
</evidence>
<dbReference type="EMBL" id="AOGT01000992">
    <property type="protein sequence ID" value="EMG48742.1"/>
    <property type="molecule type" value="Genomic_DNA"/>
</dbReference>
<evidence type="ECO:0000313" key="7">
    <source>
        <dbReference type="Proteomes" id="UP000011777"/>
    </source>
</evidence>
<dbReference type="GO" id="GO:0016491">
    <property type="term" value="F:oxidoreductase activity"/>
    <property type="evidence" value="ECO:0007669"/>
    <property type="project" value="UniProtKB-KW"/>
</dbReference>
<evidence type="ECO:0000256" key="1">
    <source>
        <dbReference type="ARBA" id="ARBA00008056"/>
    </source>
</evidence>
<dbReference type="Pfam" id="PF14226">
    <property type="entry name" value="DIOX_N"/>
    <property type="match status" value="1"/>
</dbReference>
<sequence>MDSYHLSLEKFDELSLNNNSEMSFQEIPIIDLKEAFNESTKAEFLAKLRNAVINVGFLLLKNYEDYGPTEEDLEAIKQQALEFFALPDEVKQKVEMINSPHFLGYNRLSNEITSSHTDWREQIDLGTELPAPSKDDPLYRNIEGPNLWPDAEKVPNFRPVVERHIRKMTRLSEVFRDLVAESIGIDPKSFEGYFKPNQQCKMKMISYPDTTQLEGAKSLVLDDSPQTNQGCGPHRDSDLLTYIYQASDHQNSLQAQNYQGKWITVPNIPGHLVVNNGQTLQAITQGVAKATIHRVLVPEAGSGTRISIPFFSTINLDSFKSVVDGIPQEIIELKNQRDQKIKDWGVDTGFQFEPDVTKEPVGYAVFRNRIKSHQDVAKKWYPEVLEQVLKEYAY</sequence>
<dbReference type="GO" id="GO:0046872">
    <property type="term" value="F:metal ion binding"/>
    <property type="evidence" value="ECO:0007669"/>
    <property type="project" value="UniProtKB-KW"/>
</dbReference>
<organism evidence="6 7">
    <name type="scientific">Candida maltosa (strain Xu316)</name>
    <name type="common">Yeast</name>
    <dbReference type="NCBI Taxonomy" id="1245528"/>
    <lineage>
        <taxon>Eukaryota</taxon>
        <taxon>Fungi</taxon>
        <taxon>Dikarya</taxon>
        <taxon>Ascomycota</taxon>
        <taxon>Saccharomycotina</taxon>
        <taxon>Pichiomycetes</taxon>
        <taxon>Debaryomycetaceae</taxon>
        <taxon>Candida/Lodderomyces clade</taxon>
        <taxon>Candida</taxon>
    </lineage>
</organism>
<dbReference type="Gene3D" id="2.60.120.330">
    <property type="entry name" value="B-lactam Antibiotic, Isopenicillin N Synthase, Chain"/>
    <property type="match status" value="1"/>
</dbReference>
<dbReference type="OrthoDB" id="288590at2759"/>
<dbReference type="PANTHER" id="PTHR47991">
    <property type="entry name" value="OXOGLUTARATE/IRON-DEPENDENT DIOXYGENASE"/>
    <property type="match status" value="1"/>
</dbReference>
<dbReference type="InterPro" id="IPR026992">
    <property type="entry name" value="DIOX_N"/>
</dbReference>
<keyword evidence="4" id="KW-0560">Oxidoreductase</keyword>
<dbReference type="PROSITE" id="PS51471">
    <property type="entry name" value="FE2OG_OXY"/>
    <property type="match status" value="1"/>
</dbReference>
<dbReference type="InterPro" id="IPR027443">
    <property type="entry name" value="IPNS-like_sf"/>
</dbReference>